<evidence type="ECO:0000313" key="1">
    <source>
        <dbReference type="EMBL" id="HER95509.1"/>
    </source>
</evidence>
<dbReference type="AlphaFoldDB" id="A0A7V2AZI4"/>
<comment type="caution">
    <text evidence="1">The sequence shown here is derived from an EMBL/GenBank/DDBJ whole genome shotgun (WGS) entry which is preliminary data.</text>
</comment>
<dbReference type="Gene3D" id="2.40.160.10">
    <property type="entry name" value="Porin"/>
    <property type="match status" value="1"/>
</dbReference>
<dbReference type="EMBL" id="DSGB01000003">
    <property type="protein sequence ID" value="HER95509.1"/>
    <property type="molecule type" value="Genomic_DNA"/>
</dbReference>
<dbReference type="InterPro" id="IPR023614">
    <property type="entry name" value="Porin_dom_sf"/>
</dbReference>
<proteinExistence type="predicted"/>
<organism evidence="1">
    <name type="scientific">Rhodothermus marinus</name>
    <name type="common">Rhodothermus obamensis</name>
    <dbReference type="NCBI Taxonomy" id="29549"/>
    <lineage>
        <taxon>Bacteria</taxon>
        <taxon>Pseudomonadati</taxon>
        <taxon>Rhodothermota</taxon>
        <taxon>Rhodothermia</taxon>
        <taxon>Rhodothermales</taxon>
        <taxon>Rhodothermaceae</taxon>
        <taxon>Rhodothermus</taxon>
    </lineage>
</organism>
<name>A0A7V2AZI4_RHOMR</name>
<evidence type="ECO:0008006" key="2">
    <source>
        <dbReference type="Google" id="ProtNLM"/>
    </source>
</evidence>
<accession>A0A7V2AZI4</accession>
<gene>
    <name evidence="1" type="ORF">ENO59_03190</name>
</gene>
<sequence>MRKICLLTVLFLGISLQTYGQGRISGLAFGDFYYIASHHNQALRDQNGFWFRRIYFTYDRDLGEQFTTRLRLEMNHPGNFTAGDAIPFVKDAYLQWDFHAQHRFYLGILPAPMFDLIEALWGYRSVEKTPGDLFRLGSPREVGLSFQGSLLETGVVRYHVAFGNNEATRSEGYRGKKLALALQLLPQPWAVEVYGDYGRLREGEQATTWHGLLGYRTPSLRLGAIYEAQEVTIERGRDYTLRYFSVFGSGQVAPRLYVFGRIDRMLEPNPRVGNNPYLPLATTSKATLWIGGVDIAMTPQVRFQPNVELVRYDEEGLDSDVFLRWTFFVTF</sequence>
<reference evidence="1" key="1">
    <citation type="journal article" date="2020" name="mSystems">
        <title>Genome- and Community-Level Interaction Insights into Carbon Utilization and Element Cycling Functions of Hydrothermarchaeota in Hydrothermal Sediment.</title>
        <authorList>
            <person name="Zhou Z."/>
            <person name="Liu Y."/>
            <person name="Xu W."/>
            <person name="Pan J."/>
            <person name="Luo Z.H."/>
            <person name="Li M."/>
        </authorList>
    </citation>
    <scope>NUCLEOTIDE SEQUENCE [LARGE SCALE GENOMIC DNA]</scope>
    <source>
        <strain evidence="1">SpSt-143</strain>
    </source>
</reference>
<protein>
    <recommendedName>
        <fullName evidence="2">Porin</fullName>
    </recommendedName>
</protein>
<dbReference type="SUPFAM" id="SSF56935">
    <property type="entry name" value="Porins"/>
    <property type="match status" value="1"/>
</dbReference>